<sequence>MTLDFSRKLEKNSLHRPRGKSLAVYDENILNEVLSTRDWQIKEDTTEDYKLLVEGLNSCAEFASVPQARRANTVATTTKKLLGKKRKLKLGPSTDIINKG</sequence>
<evidence type="ECO:0000313" key="1">
    <source>
        <dbReference type="EMBL" id="VDM56342.1"/>
    </source>
</evidence>
<name>A0A0R3PJT2_ANGCS</name>
<dbReference type="WBParaSite" id="ACOC_0000475601-mRNA-1">
    <property type="protein sequence ID" value="ACOC_0000475601-mRNA-1"/>
    <property type="gene ID" value="ACOC_0000475601"/>
</dbReference>
<evidence type="ECO:0000313" key="2">
    <source>
        <dbReference type="Proteomes" id="UP000267027"/>
    </source>
</evidence>
<evidence type="ECO:0000313" key="3">
    <source>
        <dbReference type="WBParaSite" id="ACOC_0000475601-mRNA-1"/>
    </source>
</evidence>
<dbReference type="EMBL" id="UYYA01003828">
    <property type="protein sequence ID" value="VDM56342.1"/>
    <property type="molecule type" value="Genomic_DNA"/>
</dbReference>
<proteinExistence type="predicted"/>
<dbReference type="Proteomes" id="UP000267027">
    <property type="component" value="Unassembled WGS sequence"/>
</dbReference>
<dbReference type="OrthoDB" id="5900925at2759"/>
<organism evidence="3">
    <name type="scientific">Angiostrongylus costaricensis</name>
    <name type="common">Nematode worm</name>
    <dbReference type="NCBI Taxonomy" id="334426"/>
    <lineage>
        <taxon>Eukaryota</taxon>
        <taxon>Metazoa</taxon>
        <taxon>Ecdysozoa</taxon>
        <taxon>Nematoda</taxon>
        <taxon>Chromadorea</taxon>
        <taxon>Rhabditida</taxon>
        <taxon>Rhabditina</taxon>
        <taxon>Rhabditomorpha</taxon>
        <taxon>Strongyloidea</taxon>
        <taxon>Metastrongylidae</taxon>
        <taxon>Angiostrongylus</taxon>
    </lineage>
</organism>
<gene>
    <name evidence="1" type="ORF">ACOC_LOCUS4757</name>
</gene>
<reference evidence="3" key="1">
    <citation type="submission" date="2017-02" db="UniProtKB">
        <authorList>
            <consortium name="WormBaseParasite"/>
        </authorList>
    </citation>
    <scope>IDENTIFICATION</scope>
</reference>
<keyword evidence="2" id="KW-1185">Reference proteome</keyword>
<accession>A0A0R3PJT2</accession>
<protein>
    <submittedName>
        <fullName evidence="3">DUF1778 domain-containing protein</fullName>
    </submittedName>
</protein>
<reference evidence="1 2" key="2">
    <citation type="submission" date="2018-11" db="EMBL/GenBank/DDBJ databases">
        <authorList>
            <consortium name="Pathogen Informatics"/>
        </authorList>
    </citation>
    <scope>NUCLEOTIDE SEQUENCE [LARGE SCALE GENOMIC DNA]</scope>
    <source>
        <strain evidence="1 2">Costa Rica</strain>
    </source>
</reference>
<dbReference type="AlphaFoldDB" id="A0A0R3PJT2"/>